<name>A0A9N9B4E3_9GLOM</name>
<evidence type="ECO:0000256" key="2">
    <source>
        <dbReference type="ARBA" id="ARBA00022692"/>
    </source>
</evidence>
<dbReference type="GO" id="GO:0016020">
    <property type="term" value="C:membrane"/>
    <property type="evidence" value="ECO:0007669"/>
    <property type="project" value="UniProtKB-SubCell"/>
</dbReference>
<gene>
    <name evidence="7" type="ORF">AMORRO_LOCUS5664</name>
</gene>
<reference evidence="7" key="1">
    <citation type="submission" date="2021-06" db="EMBL/GenBank/DDBJ databases">
        <authorList>
            <person name="Kallberg Y."/>
            <person name="Tangrot J."/>
            <person name="Rosling A."/>
        </authorList>
    </citation>
    <scope>NUCLEOTIDE SEQUENCE</scope>
    <source>
        <strain evidence="7">CL551</strain>
    </source>
</reference>
<comment type="caution">
    <text evidence="7">The sequence shown here is derived from an EMBL/GenBank/DDBJ whole genome shotgun (WGS) entry which is preliminary data.</text>
</comment>
<dbReference type="GO" id="GO:0005216">
    <property type="term" value="F:monoatomic ion channel activity"/>
    <property type="evidence" value="ECO:0007669"/>
    <property type="project" value="InterPro"/>
</dbReference>
<keyword evidence="3 5" id="KW-1133">Transmembrane helix</keyword>
<evidence type="ECO:0000256" key="5">
    <source>
        <dbReference type="SAM" id="Phobius"/>
    </source>
</evidence>
<accession>A0A9N9B4E3</accession>
<evidence type="ECO:0000256" key="4">
    <source>
        <dbReference type="ARBA" id="ARBA00023136"/>
    </source>
</evidence>
<organism evidence="7 8">
    <name type="scientific">Acaulospora morrowiae</name>
    <dbReference type="NCBI Taxonomy" id="94023"/>
    <lineage>
        <taxon>Eukaryota</taxon>
        <taxon>Fungi</taxon>
        <taxon>Fungi incertae sedis</taxon>
        <taxon>Mucoromycota</taxon>
        <taxon>Glomeromycotina</taxon>
        <taxon>Glomeromycetes</taxon>
        <taxon>Diversisporales</taxon>
        <taxon>Acaulosporaceae</taxon>
        <taxon>Acaulospora</taxon>
    </lineage>
</organism>
<keyword evidence="4 5" id="KW-0472">Membrane</keyword>
<dbReference type="InterPro" id="IPR005821">
    <property type="entry name" value="Ion_trans_dom"/>
</dbReference>
<evidence type="ECO:0000313" key="7">
    <source>
        <dbReference type="EMBL" id="CAG8553009.1"/>
    </source>
</evidence>
<feature type="transmembrane region" description="Helical" evidence="5">
    <location>
        <begin position="79"/>
        <end position="104"/>
    </location>
</feature>
<feature type="transmembrane region" description="Helical" evidence="5">
    <location>
        <begin position="124"/>
        <end position="148"/>
    </location>
</feature>
<evidence type="ECO:0000256" key="3">
    <source>
        <dbReference type="ARBA" id="ARBA00022989"/>
    </source>
</evidence>
<feature type="transmembrane region" description="Helical" evidence="5">
    <location>
        <begin position="48"/>
        <end position="67"/>
    </location>
</feature>
<feature type="transmembrane region" description="Helical" evidence="5">
    <location>
        <begin position="160"/>
        <end position="177"/>
    </location>
</feature>
<dbReference type="AlphaFoldDB" id="A0A9N9B4E3"/>
<dbReference type="EMBL" id="CAJVPV010003482">
    <property type="protein sequence ID" value="CAG8553009.1"/>
    <property type="molecule type" value="Genomic_DNA"/>
</dbReference>
<evidence type="ECO:0000313" key="8">
    <source>
        <dbReference type="Proteomes" id="UP000789342"/>
    </source>
</evidence>
<protein>
    <submittedName>
        <fullName evidence="7">8798_t:CDS:1</fullName>
    </submittedName>
</protein>
<sequence>SFQLSIEVRQFFHDWKKYLVSFWNLFDLCVYIFPIATAISLLKDGSAPVWALAISNFLLDIKFLLFFRVFKSFSGYFEIFFGVAKSLVSFFVVLTLIFLAYYHALYVIIEEDSENSATWNNPMIIIFFGLVGIFTITYLSSLLIRLLNEEVHHAKERESFLAYKIMLFILTSSYYTADAE</sequence>
<comment type="subcellular location">
    <subcellularLocation>
        <location evidence="1">Membrane</location>
        <topology evidence="1">Multi-pass membrane protein</topology>
    </subcellularLocation>
</comment>
<dbReference type="OrthoDB" id="2447820at2759"/>
<evidence type="ECO:0000256" key="1">
    <source>
        <dbReference type="ARBA" id="ARBA00004141"/>
    </source>
</evidence>
<feature type="non-terminal residue" evidence="7">
    <location>
        <position position="180"/>
    </location>
</feature>
<evidence type="ECO:0000259" key="6">
    <source>
        <dbReference type="Pfam" id="PF00520"/>
    </source>
</evidence>
<feature type="domain" description="Ion transport" evidence="6">
    <location>
        <begin position="10"/>
        <end position="121"/>
    </location>
</feature>
<dbReference type="Pfam" id="PF00520">
    <property type="entry name" value="Ion_trans"/>
    <property type="match status" value="1"/>
</dbReference>
<keyword evidence="2 5" id="KW-0812">Transmembrane</keyword>
<feature type="transmembrane region" description="Helical" evidence="5">
    <location>
        <begin position="21"/>
        <end position="42"/>
    </location>
</feature>
<proteinExistence type="predicted"/>
<dbReference type="SUPFAM" id="SSF81324">
    <property type="entry name" value="Voltage-gated potassium channels"/>
    <property type="match status" value="1"/>
</dbReference>
<keyword evidence="8" id="KW-1185">Reference proteome</keyword>
<dbReference type="Proteomes" id="UP000789342">
    <property type="component" value="Unassembled WGS sequence"/>
</dbReference>